<dbReference type="SUPFAM" id="SSF53850">
    <property type="entry name" value="Periplasmic binding protein-like II"/>
    <property type="match status" value="1"/>
</dbReference>
<reference evidence="1 2" key="1">
    <citation type="submission" date="2018-10" db="EMBL/GenBank/DDBJ databases">
        <title>Natrarchaeobius chitinivorans gen. nov., sp. nov., and Natrarchaeobius haloalkaliphilus sp. nov., alkaliphilic, chitin-utilizing haloarchaea from hypersaline alkaline lakes.</title>
        <authorList>
            <person name="Sorokin D.Y."/>
            <person name="Elcheninov A.G."/>
            <person name="Kostrikina N.A."/>
            <person name="Bale N.J."/>
            <person name="Sinninghe Damste J.S."/>
            <person name="Khijniak T.V."/>
            <person name="Kublanov I.V."/>
            <person name="Toshchakov S.V."/>
        </authorList>
    </citation>
    <scope>NUCLEOTIDE SEQUENCE [LARGE SCALE GENOMIC DNA]</scope>
    <source>
        <strain evidence="1 2">AArcht-Sl</strain>
    </source>
</reference>
<name>A0A3N6M042_9EURY</name>
<dbReference type="EMBL" id="REFY01000005">
    <property type="protein sequence ID" value="RQG87884.1"/>
    <property type="molecule type" value="Genomic_DNA"/>
</dbReference>
<sequence>MLSIIPAENQTMTFRESNSQGSGTRRSFLRNAGAVGALGSLGALSGCLGDEEEGGADNQYTFGAGPSDSMSFAMANQFAHNLESNSDHTVDLTSQPSSQALSLVLGGENEMAWATSFIGQQAADAEGPFADVEMNYTPMQIMSYYYMRIGLVAPVDSDLEYYSDLANEDFAPGPAGASFYPPFEMALQETLSEDDISPRHMDVSELADGLAEERAVAAGGPLKMNAIIPAFMEQTYSQNDCRLLAWDDDAIDGIQSNPMLSGVYESNDEMGDIQEFTSSDETFVVSADFIVFGSEQVSADVVYEMLDTLWNARDELEEGHAAFAPFHDDEFWVENLTTELPVHPGAADFFEEHGIWNDDFEVGEV</sequence>
<dbReference type="Proteomes" id="UP000273828">
    <property type="component" value="Unassembled WGS sequence"/>
</dbReference>
<gene>
    <name evidence="1" type="ORF">EA462_13555</name>
</gene>
<dbReference type="Pfam" id="PF16868">
    <property type="entry name" value="NMT1_3"/>
    <property type="match status" value="1"/>
</dbReference>
<keyword evidence="2" id="KW-1185">Reference proteome</keyword>
<accession>A0A3N6M042</accession>
<comment type="caution">
    <text evidence="1">The sequence shown here is derived from an EMBL/GenBank/DDBJ whole genome shotgun (WGS) entry which is preliminary data.</text>
</comment>
<dbReference type="AlphaFoldDB" id="A0A3N6M042"/>
<proteinExistence type="predicted"/>
<evidence type="ECO:0000313" key="2">
    <source>
        <dbReference type="Proteomes" id="UP000273828"/>
    </source>
</evidence>
<evidence type="ECO:0008006" key="3">
    <source>
        <dbReference type="Google" id="ProtNLM"/>
    </source>
</evidence>
<protein>
    <recommendedName>
        <fullName evidence="3">TAXI family TRAP transporter solute-binding subunit</fullName>
    </recommendedName>
</protein>
<dbReference type="InterPro" id="IPR011852">
    <property type="entry name" value="TRAP_TAXI"/>
</dbReference>
<evidence type="ECO:0000313" key="1">
    <source>
        <dbReference type="EMBL" id="RQG87884.1"/>
    </source>
</evidence>
<organism evidence="1 2">
    <name type="scientific">Natrarchaeobius halalkaliphilus</name>
    <dbReference type="NCBI Taxonomy" id="1679091"/>
    <lineage>
        <taxon>Archaea</taxon>
        <taxon>Methanobacteriati</taxon>
        <taxon>Methanobacteriota</taxon>
        <taxon>Stenosarchaea group</taxon>
        <taxon>Halobacteria</taxon>
        <taxon>Halobacteriales</taxon>
        <taxon>Natrialbaceae</taxon>
        <taxon>Natrarchaeobius</taxon>
    </lineage>
</organism>
<dbReference type="Gene3D" id="3.40.190.10">
    <property type="entry name" value="Periplasmic binding protein-like II"/>
    <property type="match status" value="2"/>
</dbReference>